<comment type="caution">
    <text evidence="2">The sequence shown here is derived from an EMBL/GenBank/DDBJ whole genome shotgun (WGS) entry which is preliminary data.</text>
</comment>
<feature type="region of interest" description="Disordered" evidence="1">
    <location>
        <begin position="144"/>
        <end position="225"/>
    </location>
</feature>
<keyword evidence="3" id="KW-1185">Reference proteome</keyword>
<feature type="compositionally biased region" description="Basic and acidic residues" evidence="1">
    <location>
        <begin position="309"/>
        <end position="320"/>
    </location>
</feature>
<accession>A0A1C7M588</accession>
<feature type="compositionally biased region" description="Gly residues" evidence="1">
    <location>
        <begin position="298"/>
        <end position="308"/>
    </location>
</feature>
<evidence type="ECO:0000313" key="2">
    <source>
        <dbReference type="EMBL" id="OBZ72143.1"/>
    </source>
</evidence>
<dbReference type="AlphaFoldDB" id="A0A1C7M588"/>
<gene>
    <name evidence="2" type="ORF">A0H81_07828</name>
</gene>
<name>A0A1C7M588_GRIFR</name>
<organism evidence="2 3">
    <name type="scientific">Grifola frondosa</name>
    <name type="common">Maitake</name>
    <name type="synonym">Polyporus frondosus</name>
    <dbReference type="NCBI Taxonomy" id="5627"/>
    <lineage>
        <taxon>Eukaryota</taxon>
        <taxon>Fungi</taxon>
        <taxon>Dikarya</taxon>
        <taxon>Basidiomycota</taxon>
        <taxon>Agaricomycotina</taxon>
        <taxon>Agaricomycetes</taxon>
        <taxon>Polyporales</taxon>
        <taxon>Grifolaceae</taxon>
        <taxon>Grifola</taxon>
    </lineage>
</organism>
<sequence>MNTVFRDGSNVLFAGRKTYTALKSCYHRNLEVFKQIYAFESYLNSPAFTDETPVHGDPAVARQAVLERTLEAARAAGSLVGPLTVKVLDHWYAMGWYTLFKKRFRADASGVPVPLFGQTGAFPLPGMASPAAQAQTNIDPRLVTVSNGDEDEDAEHEQDQDQLSTTNGHPSPDPGAGSNSVSYARSLLRNPESSPIRSGQLHPHDQSPSMPYAHSPGSAIPSRTSPMNYGSAYPYAAQAPLADPRPPPDWQAQTAQALTQLTAVAQSLLGVCTALADMLRSQADENRARVEMMRRGAEGGGGGASGGHGCRDTAGEGSRDKDTTMMMQKVSYATEVLKNPDMNEEVRRMATDFLKRFFMQE</sequence>
<dbReference type="OrthoDB" id="2685034at2759"/>
<reference evidence="2 3" key="1">
    <citation type="submission" date="2016-03" db="EMBL/GenBank/DDBJ databases">
        <title>Whole genome sequencing of Grifola frondosa 9006-11.</title>
        <authorList>
            <person name="Min B."/>
            <person name="Park H."/>
            <person name="Kim J.-G."/>
            <person name="Cho H."/>
            <person name="Oh Y.-L."/>
            <person name="Kong W.-S."/>
            <person name="Choi I.-G."/>
        </authorList>
    </citation>
    <scope>NUCLEOTIDE SEQUENCE [LARGE SCALE GENOMIC DNA]</scope>
    <source>
        <strain evidence="2 3">9006-11</strain>
    </source>
</reference>
<dbReference type="Proteomes" id="UP000092993">
    <property type="component" value="Unassembled WGS sequence"/>
</dbReference>
<proteinExistence type="predicted"/>
<evidence type="ECO:0000313" key="3">
    <source>
        <dbReference type="Proteomes" id="UP000092993"/>
    </source>
</evidence>
<dbReference type="EMBL" id="LUGG01000009">
    <property type="protein sequence ID" value="OBZ72143.1"/>
    <property type="molecule type" value="Genomic_DNA"/>
</dbReference>
<feature type="region of interest" description="Disordered" evidence="1">
    <location>
        <begin position="297"/>
        <end position="320"/>
    </location>
</feature>
<evidence type="ECO:0000256" key="1">
    <source>
        <dbReference type="SAM" id="MobiDB-lite"/>
    </source>
</evidence>
<feature type="compositionally biased region" description="Acidic residues" evidence="1">
    <location>
        <begin position="148"/>
        <end position="160"/>
    </location>
</feature>
<protein>
    <submittedName>
        <fullName evidence="2">Uncharacterized protein</fullName>
    </submittedName>
</protein>